<dbReference type="PANTHER" id="PTHR14517">
    <property type="entry name" value="RIB43A-RELATED"/>
    <property type="match status" value="1"/>
</dbReference>
<dbReference type="RefSeq" id="XP_070400677.1">
    <property type="nucleotide sequence ID" value="XM_070544576.1"/>
</dbReference>
<sequence length="390" mass="46487">MVLLLHRDSSVNMYRVDLPVDQSMERAIDKRRSAEAERKAWIYNTRLRVMGLDVDALNKQVQEKKLQQHTEKQRDKAWDMLRNQQDRFLLQRDIDEKEKRKATFKDLTQYWASQQQVEDSSDADLNLDLKGAFKTTVPEGYKLGPASMQIFHGEDVGCEQTRREQMKKTQKDLQAQMDDKERRHREDKHQEMLVNRAMVHQDLRKGQMDAHEEELKKASRVALNNYNQTLAAEQEENHKEQRWTEERENSAEIWHTMTSDMMTERVEAPEGAVGGGRPPQILSDRWKGMSSEQLSALHREREQQRLDRQRQIDAEKIKKAAWDLQLLKLSREADEEEKRAAELRRQQRVEMDQFNRQLAREQQMHQEYLKKLYTNKPTEDYFHHFNSSSR</sequence>
<evidence type="ECO:0000256" key="8">
    <source>
        <dbReference type="ARBA" id="ARBA00023273"/>
    </source>
</evidence>
<dbReference type="Proteomes" id="UP000822369">
    <property type="component" value="Chromosome 13"/>
</dbReference>
<comment type="caution">
    <text evidence="12">The sequence shown here is derived from an EMBL/GenBank/DDBJ whole genome shotgun (WGS) entry which is preliminary data.</text>
</comment>
<evidence type="ECO:0000256" key="1">
    <source>
        <dbReference type="ARBA" id="ARBA00004611"/>
    </source>
</evidence>
<dbReference type="AlphaFoldDB" id="A0A9D2XWX6"/>
<protein>
    <recommendedName>
        <fullName evidence="9">RIB43A-like with coiled-coils protein 1</fullName>
    </recommendedName>
</protein>
<evidence type="ECO:0000256" key="11">
    <source>
        <dbReference type="SAM" id="Coils"/>
    </source>
</evidence>
<dbReference type="Pfam" id="PF05914">
    <property type="entry name" value="RIB43A"/>
    <property type="match status" value="1"/>
</dbReference>
<evidence type="ECO:0000256" key="6">
    <source>
        <dbReference type="ARBA" id="ARBA00023069"/>
    </source>
</evidence>
<evidence type="ECO:0000313" key="12">
    <source>
        <dbReference type="EMBL" id="KAF7209805.1"/>
    </source>
</evidence>
<evidence type="ECO:0000256" key="5">
    <source>
        <dbReference type="ARBA" id="ARBA00023054"/>
    </source>
</evidence>
<dbReference type="CTD" id="158787"/>
<feature type="coiled-coil region" evidence="11">
    <location>
        <begin position="163"/>
        <end position="190"/>
    </location>
</feature>
<comment type="subunit">
    <text evidence="10">Microtubule inner protein component of sperm flagellar doublet microtubules.</text>
</comment>
<dbReference type="PANTHER" id="PTHR14517:SF11">
    <property type="entry name" value="RIB43A-LIKE WITH COILED-COILS PROTEIN 1"/>
    <property type="match status" value="1"/>
</dbReference>
<comment type="subcellular location">
    <subcellularLocation>
        <location evidence="1">Cytoplasm</location>
        <location evidence="1">Cytoskeleton</location>
        <location evidence="1">Flagellum axoneme</location>
    </subcellularLocation>
</comment>
<gene>
    <name evidence="12" type="primary">ribc1</name>
    <name evidence="12" type="ORF">G4P62_014395</name>
</gene>
<organism evidence="12 13">
    <name type="scientific">Nothobranchius furzeri</name>
    <name type="common">Turquoise killifish</name>
    <dbReference type="NCBI Taxonomy" id="105023"/>
    <lineage>
        <taxon>Eukaryota</taxon>
        <taxon>Metazoa</taxon>
        <taxon>Chordata</taxon>
        <taxon>Craniata</taxon>
        <taxon>Vertebrata</taxon>
        <taxon>Euteleostomi</taxon>
        <taxon>Actinopterygii</taxon>
        <taxon>Neopterygii</taxon>
        <taxon>Teleostei</taxon>
        <taxon>Neoteleostei</taxon>
        <taxon>Acanthomorphata</taxon>
        <taxon>Ovalentaria</taxon>
        <taxon>Atherinomorphae</taxon>
        <taxon>Cyprinodontiformes</taxon>
        <taxon>Nothobranchiidae</taxon>
        <taxon>Nothobranchius</taxon>
    </lineage>
</organism>
<dbReference type="InterPro" id="IPR008805">
    <property type="entry name" value="RIB43A"/>
</dbReference>
<evidence type="ECO:0000256" key="2">
    <source>
        <dbReference type="ARBA" id="ARBA00006875"/>
    </source>
</evidence>
<keyword evidence="4" id="KW-0282">Flagellum</keyword>
<evidence type="ECO:0000256" key="7">
    <source>
        <dbReference type="ARBA" id="ARBA00023212"/>
    </source>
</evidence>
<keyword evidence="3" id="KW-0963">Cytoplasm</keyword>
<proteinExistence type="inferred from homology"/>
<evidence type="ECO:0000256" key="10">
    <source>
        <dbReference type="ARBA" id="ARBA00046435"/>
    </source>
</evidence>
<dbReference type="OMA" id="CLKMQQE"/>
<evidence type="ECO:0000313" key="13">
    <source>
        <dbReference type="Proteomes" id="UP000822369"/>
    </source>
</evidence>
<evidence type="ECO:0000256" key="3">
    <source>
        <dbReference type="ARBA" id="ARBA00022490"/>
    </source>
</evidence>
<keyword evidence="5 11" id="KW-0175">Coiled coil</keyword>
<dbReference type="EMBL" id="JAAVVJ010000013">
    <property type="protein sequence ID" value="KAF7209805.1"/>
    <property type="molecule type" value="Genomic_DNA"/>
</dbReference>
<name>A0A9D2XWX6_NOTFU</name>
<keyword evidence="7" id="KW-0206">Cytoskeleton</keyword>
<feature type="coiled-coil region" evidence="11">
    <location>
        <begin position="319"/>
        <end position="371"/>
    </location>
</feature>
<evidence type="ECO:0000256" key="9">
    <source>
        <dbReference type="ARBA" id="ARBA00041087"/>
    </source>
</evidence>
<keyword evidence="6" id="KW-0969">Cilium</keyword>
<evidence type="ECO:0000256" key="4">
    <source>
        <dbReference type="ARBA" id="ARBA00022846"/>
    </source>
</evidence>
<reference evidence="12" key="1">
    <citation type="submission" date="2020-03" db="EMBL/GenBank/DDBJ databases">
        <title>Intra-Species Differences in Population Size shape Life History and Genome Evolution.</title>
        <authorList>
            <person name="Willemsen D."/>
            <person name="Cui R."/>
            <person name="Valenzano D.R."/>
        </authorList>
    </citation>
    <scope>NUCLEOTIDE SEQUENCE</scope>
    <source>
        <strain evidence="12">GRZ</strain>
        <tissue evidence="12">Whole</tissue>
    </source>
</reference>
<accession>A0A9D2XWX6</accession>
<keyword evidence="8" id="KW-0966">Cell projection</keyword>
<dbReference type="KEGG" id="nfu:107390626"/>
<dbReference type="GeneID" id="107390626"/>
<comment type="similarity">
    <text evidence="2">Belongs to the RIB43A family.</text>
</comment>